<evidence type="ECO:0000256" key="3">
    <source>
        <dbReference type="SAM" id="SignalP"/>
    </source>
</evidence>
<keyword evidence="3" id="KW-0732">Signal</keyword>
<gene>
    <name evidence="4" type="ORF">SERLADRAFT_473451</name>
</gene>
<dbReference type="HOGENOM" id="CLU_108592_0_0_1"/>
<keyword evidence="2" id="KW-0378">Hydrolase</keyword>
<evidence type="ECO:0000313" key="4">
    <source>
        <dbReference type="EMBL" id="EGO22502.1"/>
    </source>
</evidence>
<proteinExistence type="predicted"/>
<dbReference type="GO" id="GO:0016787">
    <property type="term" value="F:hydrolase activity"/>
    <property type="evidence" value="ECO:0007669"/>
    <property type="project" value="UniProtKB-KW"/>
</dbReference>
<dbReference type="Pfam" id="PF00545">
    <property type="entry name" value="Ribonuclease"/>
    <property type="match status" value="1"/>
</dbReference>
<dbReference type="AlphaFoldDB" id="F8P2X0"/>
<dbReference type="Proteomes" id="UP000008064">
    <property type="component" value="Unassembled WGS sequence"/>
</dbReference>
<dbReference type="RefSeq" id="XP_007321040.1">
    <property type="nucleotide sequence ID" value="XM_007320978.1"/>
</dbReference>
<keyword evidence="1" id="KW-0540">Nuclease</keyword>
<dbReference type="OrthoDB" id="4470832at2759"/>
<feature type="signal peptide" evidence="3">
    <location>
        <begin position="1"/>
        <end position="19"/>
    </location>
</feature>
<sequence length="167" mass="18212">MHFTKALLALALVAAPVFATPTAIVKDSIESRALEARDSYVTCSPKKNSSPTKSFKVDVNNAQSQAKSAGFVAGKSGDPHGYNSGDGIKWGSNNCDNGKNPLFEYPVFWVGAKQKEWQKDTKTSGQEKTPIRVVYANVNGGIYYCGVMTHSEVDKNYQGKDFFEKCS</sequence>
<dbReference type="Gene3D" id="3.10.450.30">
    <property type="entry name" value="Microbial ribonucleases"/>
    <property type="match status" value="1"/>
</dbReference>
<reference evidence="4" key="1">
    <citation type="submission" date="2011-04" db="EMBL/GenBank/DDBJ databases">
        <title>Evolution of plant cell wall degrading machinery underlies the functional diversity of forest fungi.</title>
        <authorList>
            <consortium name="US DOE Joint Genome Institute (JGI-PGF)"/>
            <person name="Eastwood D.C."/>
            <person name="Floudas D."/>
            <person name="Binder M."/>
            <person name="Majcherczyk A."/>
            <person name="Schneider P."/>
            <person name="Aerts A."/>
            <person name="Asiegbu F.O."/>
            <person name="Baker S.E."/>
            <person name="Barry K."/>
            <person name="Bendiksby M."/>
            <person name="Blumentritt M."/>
            <person name="Coutinho P.M."/>
            <person name="Cullen D."/>
            <person name="Cullen D."/>
            <person name="Gathman A."/>
            <person name="Goodell B."/>
            <person name="Henrissat B."/>
            <person name="Ihrmark K."/>
            <person name="Kauserud H."/>
            <person name="Kohler A."/>
            <person name="LaButti K."/>
            <person name="Lapidus A."/>
            <person name="Lavin J.L."/>
            <person name="Lee Y.-H."/>
            <person name="Lindquist E."/>
            <person name="Lilly W."/>
            <person name="Lucas S."/>
            <person name="Morin E."/>
            <person name="Murat C."/>
            <person name="Oguiza J.A."/>
            <person name="Park J."/>
            <person name="Pisabarro A.G."/>
            <person name="Riley R."/>
            <person name="Rosling A."/>
            <person name="Salamov A."/>
            <person name="Schmidt O."/>
            <person name="Schmutz J."/>
            <person name="Skrede I."/>
            <person name="Stenlid J."/>
            <person name="Wiebenga A."/>
            <person name="Xie X."/>
            <person name="Kues U."/>
            <person name="Hibbett D.S."/>
            <person name="Hoffmeister D."/>
            <person name="Hogberg N."/>
            <person name="Martin F."/>
            <person name="Grigoriev I.V."/>
            <person name="Watkinson S.C."/>
        </authorList>
    </citation>
    <scope>NUCLEOTIDE SEQUENCE</scope>
    <source>
        <strain evidence="4">S7.9</strain>
    </source>
</reference>
<evidence type="ECO:0000256" key="1">
    <source>
        <dbReference type="ARBA" id="ARBA00022722"/>
    </source>
</evidence>
<dbReference type="SUPFAM" id="SSF53933">
    <property type="entry name" value="Microbial ribonucleases"/>
    <property type="match status" value="1"/>
</dbReference>
<dbReference type="GO" id="GO:0003723">
    <property type="term" value="F:RNA binding"/>
    <property type="evidence" value="ECO:0007669"/>
    <property type="project" value="InterPro"/>
</dbReference>
<organism>
    <name type="scientific">Serpula lacrymans var. lacrymans (strain S7.9)</name>
    <name type="common">Dry rot fungus</name>
    <dbReference type="NCBI Taxonomy" id="578457"/>
    <lineage>
        <taxon>Eukaryota</taxon>
        <taxon>Fungi</taxon>
        <taxon>Dikarya</taxon>
        <taxon>Basidiomycota</taxon>
        <taxon>Agaricomycotina</taxon>
        <taxon>Agaricomycetes</taxon>
        <taxon>Agaricomycetidae</taxon>
        <taxon>Boletales</taxon>
        <taxon>Coniophorineae</taxon>
        <taxon>Serpulaceae</taxon>
        <taxon>Serpula</taxon>
    </lineage>
</organism>
<accession>F8P2X0</accession>
<dbReference type="EMBL" id="GL945437">
    <property type="protein sequence ID" value="EGO22502.1"/>
    <property type="molecule type" value="Genomic_DNA"/>
</dbReference>
<dbReference type="InterPro" id="IPR000026">
    <property type="entry name" value="N1-like"/>
</dbReference>
<dbReference type="KEGG" id="sla:SERLADRAFT_473451"/>
<feature type="chain" id="PRO_5003381976" evidence="3">
    <location>
        <begin position="20"/>
        <end position="167"/>
    </location>
</feature>
<evidence type="ECO:0000256" key="2">
    <source>
        <dbReference type="ARBA" id="ARBA00022801"/>
    </source>
</evidence>
<dbReference type="InterPro" id="IPR016191">
    <property type="entry name" value="Ribonuclease/ribotoxin"/>
</dbReference>
<name>F8P2X0_SERL9</name>
<dbReference type="GeneID" id="18820308"/>
<dbReference type="GO" id="GO:0004521">
    <property type="term" value="F:RNA endonuclease activity"/>
    <property type="evidence" value="ECO:0007669"/>
    <property type="project" value="InterPro"/>
</dbReference>
<protein>
    <submittedName>
        <fullName evidence="4">Uncharacterized protein</fullName>
    </submittedName>
</protein>